<reference evidence="1" key="1">
    <citation type="journal article" date="2014" name="Front. Microbiol.">
        <title>High frequency of phylogenetically diverse reductive dehalogenase-homologous genes in deep subseafloor sedimentary metagenomes.</title>
        <authorList>
            <person name="Kawai M."/>
            <person name="Futagami T."/>
            <person name="Toyoda A."/>
            <person name="Takaki Y."/>
            <person name="Nishi S."/>
            <person name="Hori S."/>
            <person name="Arai W."/>
            <person name="Tsubouchi T."/>
            <person name="Morono Y."/>
            <person name="Uchiyama I."/>
            <person name="Ito T."/>
            <person name="Fujiyama A."/>
            <person name="Inagaki F."/>
            <person name="Takami H."/>
        </authorList>
    </citation>
    <scope>NUCLEOTIDE SEQUENCE</scope>
    <source>
        <strain evidence="1">Expedition CK06-06</strain>
    </source>
</reference>
<proteinExistence type="predicted"/>
<name>X1HSS6_9ZZZZ</name>
<evidence type="ECO:0000313" key="1">
    <source>
        <dbReference type="EMBL" id="GAH73221.1"/>
    </source>
</evidence>
<feature type="non-terminal residue" evidence="1">
    <location>
        <position position="200"/>
    </location>
</feature>
<gene>
    <name evidence="1" type="ORF">S03H2_53333</name>
</gene>
<dbReference type="AlphaFoldDB" id="X1HSS6"/>
<accession>X1HSS6</accession>
<dbReference type="EMBL" id="BARU01033943">
    <property type="protein sequence ID" value="GAH73221.1"/>
    <property type="molecule type" value="Genomic_DNA"/>
</dbReference>
<sequence>MVRKINYGKILLVIFLTVLIWVWADLALDDELPVSGATISIAKSTNPNLWVSFNDESFVSIDNIVLKGPASRIGNARLKLNDGSLVLEFFLVAEQQGLTDPGEYSLDVLAFLKKSGKIRDLGLTVESCDPNTLSVNVVELVKRRLTVKCFDEDQNLIKGAIIEPPQVDIFVRQDWVGDAKVQLTRREIEQARVEAVPKKP</sequence>
<comment type="caution">
    <text evidence="1">The sequence shown here is derived from an EMBL/GenBank/DDBJ whole genome shotgun (WGS) entry which is preliminary data.</text>
</comment>
<protein>
    <submittedName>
        <fullName evidence="1">Uncharacterized protein</fullName>
    </submittedName>
</protein>
<organism evidence="1">
    <name type="scientific">marine sediment metagenome</name>
    <dbReference type="NCBI Taxonomy" id="412755"/>
    <lineage>
        <taxon>unclassified sequences</taxon>
        <taxon>metagenomes</taxon>
        <taxon>ecological metagenomes</taxon>
    </lineage>
</organism>